<comment type="similarity">
    <text evidence="1">Belongs to the GppA/Ppx family.</text>
</comment>
<dbReference type="InterPro" id="IPR043129">
    <property type="entry name" value="ATPase_NBD"/>
</dbReference>
<dbReference type="Pfam" id="PF02541">
    <property type="entry name" value="Ppx-GppA"/>
    <property type="match status" value="1"/>
</dbReference>
<evidence type="ECO:0000259" key="2">
    <source>
        <dbReference type="Pfam" id="PF02541"/>
    </source>
</evidence>
<gene>
    <name evidence="3" type="ORF">KL86CLO1_11520</name>
</gene>
<proteinExistence type="inferred from homology"/>
<dbReference type="InterPro" id="IPR050273">
    <property type="entry name" value="GppA/Ppx_hydrolase"/>
</dbReference>
<sequence length="296" mass="31382">MKCGIVDIGSNTVQLTVYHYEGDGFRPLLNRWETVGLAGYAENGALTEAGVRTACRVLKDFQTLLEDLEVKELHAFATASLRGISNTEQVVEDIRARTGIGVEILSGETEAEYSFRGATWGVPSPAGLMTDIGGGSTELVGYENGAITSTVSLPMGVVSLFNKYVSGVLPTQAEQGSIRAHAAALLDGQALTRCETLLGVGGSVRAVVRLCNTLSGAEPENRVVPLCEVDSLYNSLAKGDKDALKLILRAVPDRVHTVMPGLILVREILNRCGAGSLAMSAAGVREGYLLSQVMKK</sequence>
<dbReference type="PANTHER" id="PTHR30005">
    <property type="entry name" value="EXOPOLYPHOSPHATASE"/>
    <property type="match status" value="1"/>
</dbReference>
<name>A0A212JQ85_9FIRM</name>
<dbReference type="SUPFAM" id="SSF53067">
    <property type="entry name" value="Actin-like ATPase domain"/>
    <property type="match status" value="2"/>
</dbReference>
<accession>A0A212JQ85</accession>
<dbReference type="Gene3D" id="3.30.420.40">
    <property type="match status" value="1"/>
</dbReference>
<dbReference type="Gene3D" id="3.30.420.150">
    <property type="entry name" value="Exopolyphosphatase. Domain 2"/>
    <property type="match status" value="1"/>
</dbReference>
<dbReference type="AlphaFoldDB" id="A0A212JQ85"/>
<reference evidence="3" key="1">
    <citation type="submission" date="2016-04" db="EMBL/GenBank/DDBJ databases">
        <authorList>
            <person name="Evans L.H."/>
            <person name="Alamgir A."/>
            <person name="Owens N."/>
            <person name="Weber N.D."/>
            <person name="Virtaneva K."/>
            <person name="Barbian K."/>
            <person name="Babar A."/>
            <person name="Rosenke K."/>
        </authorList>
    </citation>
    <scope>NUCLEOTIDE SEQUENCE</scope>
    <source>
        <strain evidence="3">86</strain>
    </source>
</reference>
<protein>
    <submittedName>
        <fullName evidence="3">Ppx/GppA phosphatase family protein</fullName>
    </submittedName>
</protein>
<dbReference type="EMBL" id="FLUN01000001">
    <property type="protein sequence ID" value="SBW01634.1"/>
    <property type="molecule type" value="Genomic_DNA"/>
</dbReference>
<dbReference type="PANTHER" id="PTHR30005:SF0">
    <property type="entry name" value="RETROGRADE REGULATION PROTEIN 2"/>
    <property type="match status" value="1"/>
</dbReference>
<dbReference type="InterPro" id="IPR003695">
    <property type="entry name" value="Ppx_GppA_N"/>
</dbReference>
<evidence type="ECO:0000313" key="3">
    <source>
        <dbReference type="EMBL" id="SBW01634.1"/>
    </source>
</evidence>
<organism evidence="3">
    <name type="scientific">uncultured Eubacteriales bacterium</name>
    <dbReference type="NCBI Taxonomy" id="172733"/>
    <lineage>
        <taxon>Bacteria</taxon>
        <taxon>Bacillati</taxon>
        <taxon>Bacillota</taxon>
        <taxon>Clostridia</taxon>
        <taxon>Eubacteriales</taxon>
        <taxon>environmental samples</taxon>
    </lineage>
</organism>
<dbReference type="CDD" id="cd24052">
    <property type="entry name" value="ASKHA_NBD_HpPPX-GppA-like"/>
    <property type="match status" value="1"/>
</dbReference>
<feature type="domain" description="Ppx/GppA phosphatase N-terminal" evidence="2">
    <location>
        <begin position="25"/>
        <end position="294"/>
    </location>
</feature>
<evidence type="ECO:0000256" key="1">
    <source>
        <dbReference type="ARBA" id="ARBA00007125"/>
    </source>
</evidence>